<dbReference type="Proteomes" id="UP000887159">
    <property type="component" value="Unassembled WGS sequence"/>
</dbReference>
<accession>A0A8X6VZH9</accession>
<sequence>MESGFSKFFRSSVSDAEIILLAGQRIISEINILVENSQGFSQIPKSNPQLLHADIKKKIARHENIKSMPFTRNGNIRFSTLYPVCAAQILSLEKILNVSVKPNILWEGIMSRFLIYEIPLDISLNEITKELQENNDFEIIGMRKFIKTGSQQQFSPILIAILGTTLPDCGNQS</sequence>
<gene>
    <name evidence="1" type="primary">AVEN_75519_1</name>
    <name evidence="1" type="ORF">TNCV_2693121</name>
</gene>
<evidence type="ECO:0000313" key="2">
    <source>
        <dbReference type="Proteomes" id="UP000887159"/>
    </source>
</evidence>
<evidence type="ECO:0000313" key="1">
    <source>
        <dbReference type="EMBL" id="GFY25121.1"/>
    </source>
</evidence>
<dbReference type="AlphaFoldDB" id="A0A8X6VZH9"/>
<organism evidence="1 2">
    <name type="scientific">Trichonephila clavipes</name>
    <name type="common">Golden silk orbweaver</name>
    <name type="synonym">Nephila clavipes</name>
    <dbReference type="NCBI Taxonomy" id="2585209"/>
    <lineage>
        <taxon>Eukaryota</taxon>
        <taxon>Metazoa</taxon>
        <taxon>Ecdysozoa</taxon>
        <taxon>Arthropoda</taxon>
        <taxon>Chelicerata</taxon>
        <taxon>Arachnida</taxon>
        <taxon>Araneae</taxon>
        <taxon>Araneomorphae</taxon>
        <taxon>Entelegynae</taxon>
        <taxon>Araneoidea</taxon>
        <taxon>Nephilidae</taxon>
        <taxon>Trichonephila</taxon>
    </lineage>
</organism>
<dbReference type="EMBL" id="BMAU01021370">
    <property type="protein sequence ID" value="GFY25121.1"/>
    <property type="molecule type" value="Genomic_DNA"/>
</dbReference>
<proteinExistence type="predicted"/>
<keyword evidence="2" id="KW-1185">Reference proteome</keyword>
<comment type="caution">
    <text evidence="1">The sequence shown here is derived from an EMBL/GenBank/DDBJ whole genome shotgun (WGS) entry which is preliminary data.</text>
</comment>
<reference evidence="1" key="1">
    <citation type="submission" date="2020-08" db="EMBL/GenBank/DDBJ databases">
        <title>Multicomponent nature underlies the extraordinary mechanical properties of spider dragline silk.</title>
        <authorList>
            <person name="Kono N."/>
            <person name="Nakamura H."/>
            <person name="Mori M."/>
            <person name="Yoshida Y."/>
            <person name="Ohtoshi R."/>
            <person name="Malay A.D."/>
            <person name="Moran D.A.P."/>
            <person name="Tomita M."/>
            <person name="Numata K."/>
            <person name="Arakawa K."/>
        </authorList>
    </citation>
    <scope>NUCLEOTIDE SEQUENCE</scope>
</reference>
<name>A0A8X6VZH9_TRICX</name>
<protein>
    <submittedName>
        <fullName evidence="1">Uncharacterized protein</fullName>
    </submittedName>
</protein>